<dbReference type="EMBL" id="LNQE01000966">
    <property type="protein sequence ID" value="KUG22446.1"/>
    <property type="molecule type" value="Genomic_DNA"/>
</dbReference>
<evidence type="ECO:0000256" key="3">
    <source>
        <dbReference type="ARBA" id="ARBA00022741"/>
    </source>
</evidence>
<dbReference type="InterPro" id="IPR003594">
    <property type="entry name" value="HATPase_dom"/>
</dbReference>
<feature type="transmembrane region" description="Helical" evidence="7">
    <location>
        <begin position="325"/>
        <end position="344"/>
    </location>
</feature>
<dbReference type="InterPro" id="IPR004358">
    <property type="entry name" value="Sig_transdc_His_kin-like_C"/>
</dbReference>
<dbReference type="InterPro" id="IPR003661">
    <property type="entry name" value="HisK_dim/P_dom"/>
</dbReference>
<dbReference type="Pfam" id="PF02518">
    <property type="entry name" value="HATPase_c"/>
    <property type="match status" value="1"/>
</dbReference>
<keyword evidence="7" id="KW-1133">Transmembrane helix</keyword>
<dbReference type="SMART" id="SM00387">
    <property type="entry name" value="HATPase_c"/>
    <property type="match status" value="1"/>
</dbReference>
<keyword evidence="2" id="KW-0808">Transferase</keyword>
<evidence type="ECO:0000256" key="7">
    <source>
        <dbReference type="SAM" id="Phobius"/>
    </source>
</evidence>
<keyword evidence="7" id="KW-0472">Membrane</keyword>
<evidence type="ECO:0000256" key="5">
    <source>
        <dbReference type="ARBA" id="ARBA00022840"/>
    </source>
</evidence>
<dbReference type="InterPro" id="IPR005467">
    <property type="entry name" value="His_kinase_dom"/>
</dbReference>
<dbReference type="Gene3D" id="3.30.565.10">
    <property type="entry name" value="Histidine kinase-like ATPase, C-terminal domain"/>
    <property type="match status" value="1"/>
</dbReference>
<dbReference type="PANTHER" id="PTHR43065">
    <property type="entry name" value="SENSOR HISTIDINE KINASE"/>
    <property type="match status" value="1"/>
</dbReference>
<keyword evidence="4" id="KW-0418">Kinase</keyword>
<keyword evidence="3" id="KW-0547">Nucleotide-binding</keyword>
<reference evidence="9" key="1">
    <citation type="journal article" date="2015" name="Proc. Natl. Acad. Sci. U.S.A.">
        <title>Networks of energetic and metabolic interactions define dynamics in microbial communities.</title>
        <authorList>
            <person name="Embree M."/>
            <person name="Liu J.K."/>
            <person name="Al-Bassam M.M."/>
            <person name="Zengler K."/>
        </authorList>
    </citation>
    <scope>NUCLEOTIDE SEQUENCE</scope>
</reference>
<name>A0A0W8FPA8_9ZZZZ</name>
<dbReference type="SMART" id="SM00388">
    <property type="entry name" value="HisKA"/>
    <property type="match status" value="1"/>
</dbReference>
<dbReference type="PANTHER" id="PTHR43065:SF10">
    <property type="entry name" value="PEROXIDE STRESS-ACTIVATED HISTIDINE KINASE MAK3"/>
    <property type="match status" value="1"/>
</dbReference>
<gene>
    <name evidence="9" type="ORF">ASZ90_007776</name>
</gene>
<comment type="caution">
    <text evidence="9">The sequence shown here is derived from an EMBL/GenBank/DDBJ whole genome shotgun (WGS) entry which is preliminary data.</text>
</comment>
<evidence type="ECO:0000256" key="2">
    <source>
        <dbReference type="ARBA" id="ARBA00022679"/>
    </source>
</evidence>
<feature type="domain" description="Histidine kinase" evidence="8">
    <location>
        <begin position="376"/>
        <end position="590"/>
    </location>
</feature>
<keyword evidence="1" id="KW-0597">Phosphoprotein</keyword>
<dbReference type="Gene3D" id="1.10.287.130">
    <property type="match status" value="1"/>
</dbReference>
<dbReference type="SUPFAM" id="SSF55874">
    <property type="entry name" value="ATPase domain of HSP90 chaperone/DNA topoisomerase II/histidine kinase"/>
    <property type="match status" value="1"/>
</dbReference>
<keyword evidence="5" id="KW-0067">ATP-binding</keyword>
<dbReference type="CDD" id="cd00082">
    <property type="entry name" value="HisKA"/>
    <property type="match status" value="1"/>
</dbReference>
<accession>A0A0W8FPA8</accession>
<dbReference type="PRINTS" id="PR00344">
    <property type="entry name" value="BCTRLSENSOR"/>
</dbReference>
<dbReference type="SUPFAM" id="SSF47384">
    <property type="entry name" value="Homodimeric domain of signal transducing histidine kinase"/>
    <property type="match status" value="1"/>
</dbReference>
<dbReference type="PROSITE" id="PS50109">
    <property type="entry name" value="HIS_KIN"/>
    <property type="match status" value="1"/>
</dbReference>
<evidence type="ECO:0000259" key="8">
    <source>
        <dbReference type="PROSITE" id="PS50109"/>
    </source>
</evidence>
<keyword evidence="6" id="KW-0902">Two-component regulatory system</keyword>
<proteinExistence type="predicted"/>
<dbReference type="AlphaFoldDB" id="A0A0W8FPA8"/>
<dbReference type="GO" id="GO:0005524">
    <property type="term" value="F:ATP binding"/>
    <property type="evidence" value="ECO:0007669"/>
    <property type="project" value="UniProtKB-KW"/>
</dbReference>
<feature type="transmembrane region" description="Helical" evidence="7">
    <location>
        <begin position="22"/>
        <end position="45"/>
    </location>
</feature>
<evidence type="ECO:0000313" key="9">
    <source>
        <dbReference type="EMBL" id="KUG22446.1"/>
    </source>
</evidence>
<organism evidence="9">
    <name type="scientific">hydrocarbon metagenome</name>
    <dbReference type="NCBI Taxonomy" id="938273"/>
    <lineage>
        <taxon>unclassified sequences</taxon>
        <taxon>metagenomes</taxon>
        <taxon>ecological metagenomes</taxon>
    </lineage>
</organism>
<keyword evidence="7" id="KW-0812">Transmembrane</keyword>
<dbReference type="InterPro" id="IPR036097">
    <property type="entry name" value="HisK_dim/P_sf"/>
</dbReference>
<evidence type="ECO:0000256" key="6">
    <source>
        <dbReference type="ARBA" id="ARBA00023012"/>
    </source>
</evidence>
<sequence length="600" mass="67634">MLFFRKKDLIVRRKAHDYNDPFLQPLAVAIVSAIFVVLILTTGFLEIRRSENNLIAFMQDQAMSTIGVLQRLTEENLKSIIAAPEKKSSKLKNISQDEASYSKKWVVEAITKLALNLDEQWKKGKINNDYLHRFAIDNNFFYIGLLNAQGNAVHQSGALQTNLLNPGDLVKNGKKLTTLELLEKIREKHKIGFVGLRRKDNSGTVVINLDKAGLIYWSLKVAGEKGMNKIGEGHGIVYMQIINDQTKLLSSVGQFAPILSKNDLKLEEILAGRAKISSRKVNFDDHNILDVVAPLFVDKKIVGIVRIGLNRSSMDKSIAENRQHIFVFMFFIVVIALLSMWLLYHDQNQHLAGIVEMERQLEKAERLSSLGQLAAGVAHEIRNPLNAISIAAQRLKRDFFPSDPQKEADFQNLSGVIKDEIKRLNSIIEEFLTFSKSRRLELSNFSITEVLQKIVNLIREEASTRGITIETTWRENPALISMDVNKLQQAFLNLIKNAMESITEAKGKITITVDKHGKNYIVTRISDTGCGMTSEEIEKIFSPEYTTKEKGVGLGIPLAFEIIRGHGGDIQVISRKGKGTIFEVILPRERFNETPSKDKD</sequence>
<protein>
    <submittedName>
        <fullName evidence="9">Sensor protein zraS</fullName>
    </submittedName>
</protein>
<evidence type="ECO:0000256" key="4">
    <source>
        <dbReference type="ARBA" id="ARBA00022777"/>
    </source>
</evidence>
<dbReference type="InterPro" id="IPR036890">
    <property type="entry name" value="HATPase_C_sf"/>
</dbReference>
<dbReference type="Pfam" id="PF00512">
    <property type="entry name" value="HisKA"/>
    <property type="match status" value="1"/>
</dbReference>
<dbReference type="GO" id="GO:0000155">
    <property type="term" value="F:phosphorelay sensor kinase activity"/>
    <property type="evidence" value="ECO:0007669"/>
    <property type="project" value="InterPro"/>
</dbReference>
<evidence type="ECO:0000256" key="1">
    <source>
        <dbReference type="ARBA" id="ARBA00022553"/>
    </source>
</evidence>